<proteinExistence type="predicted"/>
<evidence type="ECO:0000256" key="1">
    <source>
        <dbReference type="SAM" id="MobiDB-lite"/>
    </source>
</evidence>
<organism evidence="2">
    <name type="scientific">Culex pipiens</name>
    <name type="common">House mosquito</name>
    <dbReference type="NCBI Taxonomy" id="7175"/>
    <lineage>
        <taxon>Eukaryota</taxon>
        <taxon>Metazoa</taxon>
        <taxon>Ecdysozoa</taxon>
        <taxon>Arthropoda</taxon>
        <taxon>Hexapoda</taxon>
        <taxon>Insecta</taxon>
        <taxon>Pterygota</taxon>
        <taxon>Neoptera</taxon>
        <taxon>Endopterygota</taxon>
        <taxon>Diptera</taxon>
        <taxon>Nematocera</taxon>
        <taxon>Culicoidea</taxon>
        <taxon>Culicidae</taxon>
        <taxon>Culicinae</taxon>
        <taxon>Culicini</taxon>
        <taxon>Culex</taxon>
        <taxon>Culex</taxon>
    </lineage>
</organism>
<name>A0A8D8B4X1_CULPI</name>
<dbReference type="AlphaFoldDB" id="A0A8D8B4X1"/>
<sequence length="115" mass="13147">MSGTERVSTACRNSPLRCSSSNSQKFACFSRRSTQSTNGSADSMRNSRNFIRSFVKSQVWLKYLIITKTEPIYNPTMRNNRPFRIKLSLKSTCSTWQALPHNCRRLSLPPSPPSR</sequence>
<feature type="region of interest" description="Disordered" evidence="1">
    <location>
        <begin position="1"/>
        <end position="21"/>
    </location>
</feature>
<dbReference type="EMBL" id="HBUE01062639">
    <property type="protein sequence ID" value="CAG6469291.1"/>
    <property type="molecule type" value="Transcribed_RNA"/>
</dbReference>
<protein>
    <submittedName>
        <fullName evidence="2">(northern house mosquito) hypothetical protein</fullName>
    </submittedName>
</protein>
<reference evidence="2" key="1">
    <citation type="submission" date="2021-05" db="EMBL/GenBank/DDBJ databases">
        <authorList>
            <person name="Alioto T."/>
            <person name="Alioto T."/>
            <person name="Gomez Garrido J."/>
        </authorList>
    </citation>
    <scope>NUCLEOTIDE SEQUENCE</scope>
</reference>
<accession>A0A8D8B4X1</accession>
<evidence type="ECO:0000313" key="2">
    <source>
        <dbReference type="EMBL" id="CAG6469291.1"/>
    </source>
</evidence>